<dbReference type="STRING" id="349521.HCH_01478"/>
<reference evidence="9 10" key="1">
    <citation type="journal article" date="2005" name="Nucleic Acids Res.">
        <title>Genomic blueprint of Hahella chejuensis, a marine microbe producing an algicidal agent.</title>
        <authorList>
            <person name="Jeong H."/>
            <person name="Yim J.H."/>
            <person name="Lee C."/>
            <person name="Choi S.-H."/>
            <person name="Park Y.K."/>
            <person name="Yoon S.H."/>
            <person name="Hur C.-G."/>
            <person name="Kang H.-Y."/>
            <person name="Kim D."/>
            <person name="Lee H.H."/>
            <person name="Park K.H."/>
            <person name="Park S.-H."/>
            <person name="Park H.-S."/>
            <person name="Lee H.K."/>
            <person name="Oh T.K."/>
            <person name="Kim J.F."/>
        </authorList>
    </citation>
    <scope>NUCLEOTIDE SEQUENCE [LARGE SCALE GENOMIC DNA]</scope>
    <source>
        <strain evidence="9 10">KCTC 2396</strain>
    </source>
</reference>
<dbReference type="GO" id="GO:0046872">
    <property type="term" value="F:metal ion binding"/>
    <property type="evidence" value="ECO:0007669"/>
    <property type="project" value="UniProtKB-KW"/>
</dbReference>
<dbReference type="Proteomes" id="UP000000238">
    <property type="component" value="Chromosome"/>
</dbReference>
<evidence type="ECO:0000256" key="1">
    <source>
        <dbReference type="ARBA" id="ARBA00001946"/>
    </source>
</evidence>
<keyword evidence="5" id="KW-0378">Hydrolase</keyword>
<dbReference type="GO" id="GO:0005829">
    <property type="term" value="C:cytosol"/>
    <property type="evidence" value="ECO:0007669"/>
    <property type="project" value="TreeGrafter"/>
</dbReference>
<proteinExistence type="inferred from homology"/>
<dbReference type="InterPro" id="IPR050241">
    <property type="entry name" value="NAD-cap_RNA_hydrolase_NudC"/>
</dbReference>
<dbReference type="RefSeq" id="WP_011395409.1">
    <property type="nucleotide sequence ID" value="NC_007645.1"/>
</dbReference>
<evidence type="ECO:0000256" key="5">
    <source>
        <dbReference type="ARBA" id="ARBA00022801"/>
    </source>
</evidence>
<comment type="similarity">
    <text evidence="3">Belongs to the Nudix hydrolase family. NudC subfamily.</text>
</comment>
<comment type="catalytic activity">
    <reaction evidence="7">
        <text>a 5'-end NAD(+)-phospho-ribonucleoside in mRNA + H2O = a 5'-end phospho-adenosine-phospho-ribonucleoside in mRNA + beta-nicotinamide D-ribonucleotide + 2 H(+)</text>
        <dbReference type="Rhea" id="RHEA:60876"/>
        <dbReference type="Rhea" id="RHEA-COMP:15698"/>
        <dbReference type="Rhea" id="RHEA-COMP:15719"/>
        <dbReference type="ChEBI" id="CHEBI:14649"/>
        <dbReference type="ChEBI" id="CHEBI:15377"/>
        <dbReference type="ChEBI" id="CHEBI:15378"/>
        <dbReference type="ChEBI" id="CHEBI:144029"/>
        <dbReference type="ChEBI" id="CHEBI:144051"/>
    </reaction>
    <physiologicalReaction direction="left-to-right" evidence="7">
        <dbReference type="Rhea" id="RHEA:60877"/>
    </physiologicalReaction>
</comment>
<dbReference type="PANTHER" id="PTHR42904:SF6">
    <property type="entry name" value="NAD-CAPPED RNA HYDROLASE NUDT12"/>
    <property type="match status" value="1"/>
</dbReference>
<keyword evidence="6" id="KW-0460">Magnesium</keyword>
<dbReference type="PROSITE" id="PS51462">
    <property type="entry name" value="NUDIX"/>
    <property type="match status" value="1"/>
</dbReference>
<dbReference type="eggNOG" id="COG2816">
    <property type="taxonomic scope" value="Bacteria"/>
</dbReference>
<evidence type="ECO:0000256" key="6">
    <source>
        <dbReference type="ARBA" id="ARBA00022842"/>
    </source>
</evidence>
<dbReference type="GO" id="GO:0019677">
    <property type="term" value="P:NAD+ catabolic process"/>
    <property type="evidence" value="ECO:0007669"/>
    <property type="project" value="TreeGrafter"/>
</dbReference>
<dbReference type="OrthoDB" id="9791656at2"/>
<gene>
    <name evidence="9" type="ordered locus">HCH_01478</name>
</gene>
<sequence>MNFHFCPLCGDNLTTRQIDGKARRCCASDGCDFVHWDNPTPVVAMLVEHEGDIILARNKTWPQGMLSIQTGFLESGESPERCALREVSEELGLTGESATFIGYYAFHEQNQLILAFHVRCNGDIQLGDELAEYKRIPPEKLKPWNFGAGLAVRDWLSKQGLLAL</sequence>
<dbReference type="HOGENOM" id="CLU_037162_16_2_6"/>
<accession>Q2SLY8</accession>
<comment type="cofactor">
    <cofactor evidence="2">
        <name>Zn(2+)</name>
        <dbReference type="ChEBI" id="CHEBI:29105"/>
    </cofactor>
</comment>
<comment type="cofactor">
    <cofactor evidence="1">
        <name>Mg(2+)</name>
        <dbReference type="ChEBI" id="CHEBI:18420"/>
    </cofactor>
</comment>
<dbReference type="PROSITE" id="PS00893">
    <property type="entry name" value="NUDIX_BOX"/>
    <property type="match status" value="1"/>
</dbReference>
<organism evidence="9 10">
    <name type="scientific">Hahella chejuensis (strain KCTC 2396)</name>
    <dbReference type="NCBI Taxonomy" id="349521"/>
    <lineage>
        <taxon>Bacteria</taxon>
        <taxon>Pseudomonadati</taxon>
        <taxon>Pseudomonadota</taxon>
        <taxon>Gammaproteobacteria</taxon>
        <taxon>Oceanospirillales</taxon>
        <taxon>Hahellaceae</taxon>
        <taxon>Hahella</taxon>
    </lineage>
</organism>
<dbReference type="Gene3D" id="3.90.79.10">
    <property type="entry name" value="Nucleoside Triphosphate Pyrophosphohydrolase"/>
    <property type="match status" value="1"/>
</dbReference>
<dbReference type="KEGG" id="hch:HCH_01478"/>
<dbReference type="GO" id="GO:0035529">
    <property type="term" value="F:NADH pyrophosphatase activity"/>
    <property type="evidence" value="ECO:0007669"/>
    <property type="project" value="TreeGrafter"/>
</dbReference>
<dbReference type="AlphaFoldDB" id="Q2SLY8"/>
<evidence type="ECO:0000313" key="10">
    <source>
        <dbReference type="Proteomes" id="UP000000238"/>
    </source>
</evidence>
<evidence type="ECO:0000313" key="9">
    <source>
        <dbReference type="EMBL" id="ABC28336.1"/>
    </source>
</evidence>
<protein>
    <submittedName>
        <fullName evidence="9">ADP-ribose pyrophosphatase</fullName>
    </submittedName>
</protein>
<evidence type="ECO:0000259" key="8">
    <source>
        <dbReference type="PROSITE" id="PS51462"/>
    </source>
</evidence>
<dbReference type="InterPro" id="IPR015797">
    <property type="entry name" value="NUDIX_hydrolase-like_dom_sf"/>
</dbReference>
<keyword evidence="4" id="KW-0479">Metal-binding</keyword>
<evidence type="ECO:0000256" key="4">
    <source>
        <dbReference type="ARBA" id="ARBA00022723"/>
    </source>
</evidence>
<dbReference type="SUPFAM" id="SSF55811">
    <property type="entry name" value="Nudix"/>
    <property type="match status" value="1"/>
</dbReference>
<dbReference type="Pfam" id="PF00293">
    <property type="entry name" value="NUDIX"/>
    <property type="match status" value="1"/>
</dbReference>
<dbReference type="InterPro" id="IPR000086">
    <property type="entry name" value="NUDIX_hydrolase_dom"/>
</dbReference>
<evidence type="ECO:0000256" key="2">
    <source>
        <dbReference type="ARBA" id="ARBA00001947"/>
    </source>
</evidence>
<dbReference type="EMBL" id="CP000155">
    <property type="protein sequence ID" value="ABC28336.1"/>
    <property type="molecule type" value="Genomic_DNA"/>
</dbReference>
<keyword evidence="10" id="KW-1185">Reference proteome</keyword>
<evidence type="ECO:0000256" key="3">
    <source>
        <dbReference type="ARBA" id="ARBA00009595"/>
    </source>
</evidence>
<dbReference type="PANTHER" id="PTHR42904">
    <property type="entry name" value="NUDIX HYDROLASE, NUDC SUBFAMILY"/>
    <property type="match status" value="1"/>
</dbReference>
<name>Q2SLY8_HAHCH</name>
<evidence type="ECO:0000256" key="7">
    <source>
        <dbReference type="ARBA" id="ARBA00023679"/>
    </source>
</evidence>
<feature type="domain" description="Nudix hydrolase" evidence="8">
    <location>
        <begin position="38"/>
        <end position="163"/>
    </location>
</feature>
<dbReference type="GO" id="GO:0006742">
    <property type="term" value="P:NADP+ catabolic process"/>
    <property type="evidence" value="ECO:0007669"/>
    <property type="project" value="TreeGrafter"/>
</dbReference>
<dbReference type="InterPro" id="IPR020084">
    <property type="entry name" value="NUDIX_hydrolase_CS"/>
</dbReference>